<feature type="domain" description="PDZ" evidence="1">
    <location>
        <begin position="49"/>
        <end position="126"/>
    </location>
</feature>
<dbReference type="PANTHER" id="PTHR23175">
    <property type="entry name" value="PDZ DOMAIN-CONTAINING PROTEIN"/>
    <property type="match status" value="1"/>
</dbReference>
<dbReference type="OrthoDB" id="6157722at2759"/>
<feature type="non-terminal residue" evidence="2">
    <location>
        <position position="1"/>
    </location>
</feature>
<dbReference type="Pfam" id="PF17820">
    <property type="entry name" value="PDZ_6"/>
    <property type="match status" value="1"/>
</dbReference>
<reference evidence="2 3" key="1">
    <citation type="journal article" date="2013" name="Nature">
        <title>Insights into bilaterian evolution from three spiralian genomes.</title>
        <authorList>
            <person name="Simakov O."/>
            <person name="Marletaz F."/>
            <person name="Cho S.J."/>
            <person name="Edsinger-Gonzales E."/>
            <person name="Havlak P."/>
            <person name="Hellsten U."/>
            <person name="Kuo D.H."/>
            <person name="Larsson T."/>
            <person name="Lv J."/>
            <person name="Arendt D."/>
            <person name="Savage R."/>
            <person name="Osoegawa K."/>
            <person name="de Jong P."/>
            <person name="Grimwood J."/>
            <person name="Chapman J.A."/>
            <person name="Shapiro H."/>
            <person name="Aerts A."/>
            <person name="Otillar R.P."/>
            <person name="Terry A.Y."/>
            <person name="Boore J.L."/>
            <person name="Grigoriev I.V."/>
            <person name="Lindberg D.R."/>
            <person name="Seaver E.C."/>
            <person name="Weisblat D.A."/>
            <person name="Putnam N.H."/>
            <person name="Rokhsar D.S."/>
        </authorList>
    </citation>
    <scope>NUCLEOTIDE SEQUENCE [LARGE SCALE GENOMIC DNA]</scope>
</reference>
<dbReference type="AlphaFoldDB" id="V3ZJZ8"/>
<dbReference type="InterPro" id="IPR041489">
    <property type="entry name" value="PDZ_6"/>
</dbReference>
<dbReference type="Gene3D" id="2.30.42.10">
    <property type="match status" value="1"/>
</dbReference>
<accession>V3ZJZ8</accession>
<dbReference type="Proteomes" id="UP000030746">
    <property type="component" value="Unassembled WGS sequence"/>
</dbReference>
<keyword evidence="3" id="KW-1185">Reference proteome</keyword>
<dbReference type="InterPro" id="IPR001478">
    <property type="entry name" value="PDZ"/>
</dbReference>
<dbReference type="EMBL" id="KB203470">
    <property type="protein sequence ID" value="ESO84572.1"/>
    <property type="molecule type" value="Genomic_DNA"/>
</dbReference>
<evidence type="ECO:0000259" key="1">
    <source>
        <dbReference type="PROSITE" id="PS50106"/>
    </source>
</evidence>
<dbReference type="PANTHER" id="PTHR23175:SF23">
    <property type="entry name" value="PDZ DOMAIN-CONTAINING PROTEIN"/>
    <property type="match status" value="1"/>
</dbReference>
<name>V3ZJZ8_LOTGI</name>
<dbReference type="SUPFAM" id="SSF50156">
    <property type="entry name" value="PDZ domain-like"/>
    <property type="match status" value="1"/>
</dbReference>
<gene>
    <name evidence="2" type="ORF">LOTGIDRAFT_131987</name>
</gene>
<dbReference type="InterPro" id="IPR036034">
    <property type="entry name" value="PDZ_sf"/>
</dbReference>
<dbReference type="CTD" id="20233248"/>
<evidence type="ECO:0000313" key="2">
    <source>
        <dbReference type="EMBL" id="ESO84572.1"/>
    </source>
</evidence>
<dbReference type="SMART" id="SM00228">
    <property type="entry name" value="PDZ"/>
    <property type="match status" value="1"/>
</dbReference>
<evidence type="ECO:0000313" key="3">
    <source>
        <dbReference type="Proteomes" id="UP000030746"/>
    </source>
</evidence>
<dbReference type="GeneID" id="20233248"/>
<protein>
    <recommendedName>
        <fullName evidence="1">PDZ domain-containing protein</fullName>
    </recommendedName>
</protein>
<dbReference type="PROSITE" id="PS50106">
    <property type="entry name" value="PDZ"/>
    <property type="match status" value="1"/>
</dbReference>
<sequence length="149" mass="16402">NLAEDPLLNWSGPHTISIPRNNTCNQGLGFGFSLRHLVVNPPDTSRAVPFQVNQSDQGSKCGLEPMDTIFVRTVNNGGPADQSGLNIGDKILSVNGESVNGKSYQQVLDLIQQSEHSVRLLVIPRNEDILQMVGISHHKFWRKKSASLF</sequence>
<dbReference type="HOGENOM" id="CLU_114152_0_0_1"/>
<dbReference type="KEGG" id="lgi:LOTGIDRAFT_131987"/>
<proteinExistence type="predicted"/>
<dbReference type="RefSeq" id="XP_009064774.1">
    <property type="nucleotide sequence ID" value="XM_009066526.1"/>
</dbReference>
<organism evidence="2 3">
    <name type="scientific">Lottia gigantea</name>
    <name type="common">Giant owl limpet</name>
    <dbReference type="NCBI Taxonomy" id="225164"/>
    <lineage>
        <taxon>Eukaryota</taxon>
        <taxon>Metazoa</taxon>
        <taxon>Spiralia</taxon>
        <taxon>Lophotrochozoa</taxon>
        <taxon>Mollusca</taxon>
        <taxon>Gastropoda</taxon>
        <taxon>Patellogastropoda</taxon>
        <taxon>Lottioidea</taxon>
        <taxon>Lottiidae</taxon>
        <taxon>Lottia</taxon>
    </lineage>
</organism>